<accession>A0ABU1A4Q2</accession>
<dbReference type="RefSeq" id="WP_308865685.1">
    <property type="nucleotide sequence ID" value="NZ_JAVHUL010000068.1"/>
</dbReference>
<keyword evidence="2" id="KW-1185">Reference proteome</keyword>
<dbReference type="EMBL" id="JAVHUL010000068">
    <property type="protein sequence ID" value="MDQ7918682.1"/>
    <property type="molecule type" value="Genomic_DNA"/>
</dbReference>
<reference evidence="1 2" key="1">
    <citation type="submission" date="2023-08" db="EMBL/GenBank/DDBJ databases">
        <title>Mesonia sp. MT50, isolated from deep-sea sediment of the Mariana Trench.</title>
        <authorList>
            <person name="Fu H."/>
        </authorList>
    </citation>
    <scope>NUCLEOTIDE SEQUENCE [LARGE SCALE GENOMIC DNA]</scope>
    <source>
        <strain evidence="1 2">MT50</strain>
    </source>
</reference>
<sequence>MILSPHLKQRLSIVFLLAFVSLKAGALHSLVHADDINDAQECVWCHLSATDKHTPIIAAEDFHEISPLLLHHIANEVQITYRSLASTKTPVCLIFNKPPPFFTA</sequence>
<evidence type="ECO:0000313" key="2">
    <source>
        <dbReference type="Proteomes" id="UP001230915"/>
    </source>
</evidence>
<organism evidence="1 2">
    <name type="scientific">Mesonia profundi</name>
    <dbReference type="NCBI Taxonomy" id="3070998"/>
    <lineage>
        <taxon>Bacteria</taxon>
        <taxon>Pseudomonadati</taxon>
        <taxon>Bacteroidota</taxon>
        <taxon>Flavobacteriia</taxon>
        <taxon>Flavobacteriales</taxon>
        <taxon>Flavobacteriaceae</taxon>
        <taxon>Mesonia</taxon>
    </lineage>
</organism>
<evidence type="ECO:0000313" key="1">
    <source>
        <dbReference type="EMBL" id="MDQ7918682.1"/>
    </source>
</evidence>
<protein>
    <submittedName>
        <fullName evidence="1">Uncharacterized protein</fullName>
    </submittedName>
</protein>
<comment type="caution">
    <text evidence="1">The sequence shown here is derived from an EMBL/GenBank/DDBJ whole genome shotgun (WGS) entry which is preliminary data.</text>
</comment>
<proteinExistence type="predicted"/>
<gene>
    <name evidence="1" type="ORF">RBU60_14000</name>
</gene>
<name>A0ABU1A4Q2_9FLAO</name>
<dbReference type="Proteomes" id="UP001230915">
    <property type="component" value="Unassembled WGS sequence"/>
</dbReference>